<dbReference type="CDD" id="cd00303">
    <property type="entry name" value="retropepsin_like"/>
    <property type="match status" value="1"/>
</dbReference>
<dbReference type="InterPro" id="IPR050951">
    <property type="entry name" value="Retrovirus_Pol_polyprotein"/>
</dbReference>
<keyword evidence="3" id="KW-0540">Nuclease</keyword>
<evidence type="ECO:0000256" key="5">
    <source>
        <dbReference type="ARBA" id="ARBA00023268"/>
    </source>
</evidence>
<evidence type="ECO:0000259" key="7">
    <source>
        <dbReference type="Pfam" id="PF00078"/>
    </source>
</evidence>
<evidence type="ECO:0000313" key="11">
    <source>
        <dbReference type="Proteomes" id="UP001209570"/>
    </source>
</evidence>
<dbReference type="PANTHER" id="PTHR37984">
    <property type="entry name" value="PROTEIN CBG26694"/>
    <property type="match status" value="1"/>
</dbReference>
<feature type="domain" description="Reverse transcriptase" evidence="7">
    <location>
        <begin position="695"/>
        <end position="851"/>
    </location>
</feature>
<dbReference type="GO" id="GO:0016779">
    <property type="term" value="F:nucleotidyltransferase activity"/>
    <property type="evidence" value="ECO:0007669"/>
    <property type="project" value="UniProtKB-KW"/>
</dbReference>
<organism evidence="10 11">
    <name type="scientific">Pythium insidiosum</name>
    <name type="common">Pythiosis disease agent</name>
    <dbReference type="NCBI Taxonomy" id="114742"/>
    <lineage>
        <taxon>Eukaryota</taxon>
        <taxon>Sar</taxon>
        <taxon>Stramenopiles</taxon>
        <taxon>Oomycota</taxon>
        <taxon>Peronosporomycetes</taxon>
        <taxon>Pythiales</taxon>
        <taxon>Pythiaceae</taxon>
        <taxon>Pythium</taxon>
    </lineage>
</organism>
<dbReference type="CDD" id="cd09274">
    <property type="entry name" value="RNase_HI_RT_Ty3"/>
    <property type="match status" value="1"/>
</dbReference>
<accession>A0AAD5L6N4</accession>
<evidence type="ECO:0000256" key="3">
    <source>
        <dbReference type="ARBA" id="ARBA00022722"/>
    </source>
</evidence>
<dbReference type="PANTHER" id="PTHR37984:SF5">
    <property type="entry name" value="PROTEIN NYNRIN-LIKE"/>
    <property type="match status" value="1"/>
</dbReference>
<evidence type="ECO:0000259" key="8">
    <source>
        <dbReference type="Pfam" id="PF17919"/>
    </source>
</evidence>
<evidence type="ECO:0000259" key="9">
    <source>
        <dbReference type="Pfam" id="PF19259"/>
    </source>
</evidence>
<dbReference type="InterPro" id="IPR021109">
    <property type="entry name" value="Peptidase_aspartic_dom_sf"/>
</dbReference>
<dbReference type="InterPro" id="IPR043502">
    <property type="entry name" value="DNA/RNA_pol_sf"/>
</dbReference>
<keyword evidence="4" id="KW-0255">Endonuclease</keyword>
<comment type="caution">
    <text evidence="10">The sequence shown here is derived from an EMBL/GenBank/DDBJ whole genome shotgun (WGS) entry which is preliminary data.</text>
</comment>
<keyword evidence="11" id="KW-1185">Reference proteome</keyword>
<dbReference type="EMBL" id="JAKCXM010001095">
    <property type="protein sequence ID" value="KAJ0391362.1"/>
    <property type="molecule type" value="Genomic_DNA"/>
</dbReference>
<feature type="domain" description="Reverse transcriptase/retrotransposon-derived protein RNase H-like" evidence="8">
    <location>
        <begin position="921"/>
        <end position="1019"/>
    </location>
</feature>
<keyword evidence="4" id="KW-0378">Hydrolase</keyword>
<evidence type="ECO:0000256" key="4">
    <source>
        <dbReference type="ARBA" id="ARBA00022759"/>
    </source>
</evidence>
<dbReference type="SUPFAM" id="SSF50630">
    <property type="entry name" value="Acid proteases"/>
    <property type="match status" value="1"/>
</dbReference>
<dbReference type="InterPro" id="IPR045358">
    <property type="entry name" value="Ty3_capsid"/>
</dbReference>
<dbReference type="SUPFAM" id="SSF56672">
    <property type="entry name" value="DNA/RNA polymerases"/>
    <property type="match status" value="1"/>
</dbReference>
<dbReference type="InterPro" id="IPR041577">
    <property type="entry name" value="RT_RNaseH_2"/>
</dbReference>
<name>A0AAD5L6N4_PYTIN</name>
<keyword evidence="5" id="KW-0511">Multifunctional enzyme</keyword>
<reference evidence="10" key="1">
    <citation type="submission" date="2021-12" db="EMBL/GenBank/DDBJ databases">
        <title>Prjna785345.</title>
        <authorList>
            <person name="Rujirawat T."/>
            <person name="Krajaejun T."/>
        </authorList>
    </citation>
    <scope>NUCLEOTIDE SEQUENCE</scope>
    <source>
        <strain evidence="10">Pi057C3</strain>
    </source>
</reference>
<protein>
    <recommendedName>
        <fullName evidence="12">Reverse transcriptase</fullName>
    </recommendedName>
</protein>
<keyword evidence="1" id="KW-0808">Transferase</keyword>
<feature type="region of interest" description="Disordered" evidence="6">
    <location>
        <begin position="118"/>
        <end position="138"/>
    </location>
</feature>
<dbReference type="Proteomes" id="UP001209570">
    <property type="component" value="Unassembled WGS sequence"/>
</dbReference>
<proteinExistence type="predicted"/>
<feature type="region of interest" description="Disordered" evidence="6">
    <location>
        <begin position="294"/>
        <end position="328"/>
    </location>
</feature>
<dbReference type="AlphaFoldDB" id="A0AAD5L6N4"/>
<keyword evidence="2" id="KW-0548">Nucleotidyltransferase</keyword>
<gene>
    <name evidence="10" type="ORF">P43SY_011141</name>
</gene>
<evidence type="ECO:0000256" key="1">
    <source>
        <dbReference type="ARBA" id="ARBA00022679"/>
    </source>
</evidence>
<dbReference type="Pfam" id="PF19259">
    <property type="entry name" value="Ty3_capsid"/>
    <property type="match status" value="1"/>
</dbReference>
<dbReference type="Pfam" id="PF00078">
    <property type="entry name" value="RVT_1"/>
    <property type="match status" value="1"/>
</dbReference>
<dbReference type="Gene3D" id="3.30.70.270">
    <property type="match status" value="2"/>
</dbReference>
<evidence type="ECO:0000256" key="2">
    <source>
        <dbReference type="ARBA" id="ARBA00022695"/>
    </source>
</evidence>
<feature type="compositionally biased region" description="Pro residues" evidence="6">
    <location>
        <begin position="27"/>
        <end position="68"/>
    </location>
</feature>
<dbReference type="Gene3D" id="3.10.10.10">
    <property type="entry name" value="HIV Type 1 Reverse Transcriptase, subunit A, domain 1"/>
    <property type="match status" value="1"/>
</dbReference>
<evidence type="ECO:0000313" key="10">
    <source>
        <dbReference type="EMBL" id="KAJ0391362.1"/>
    </source>
</evidence>
<dbReference type="GO" id="GO:0004519">
    <property type="term" value="F:endonuclease activity"/>
    <property type="evidence" value="ECO:0007669"/>
    <property type="project" value="UniProtKB-KW"/>
</dbReference>
<dbReference type="InterPro" id="IPR043128">
    <property type="entry name" value="Rev_trsase/Diguanyl_cyclase"/>
</dbReference>
<dbReference type="CDD" id="cd01647">
    <property type="entry name" value="RT_LTR"/>
    <property type="match status" value="1"/>
</dbReference>
<dbReference type="InterPro" id="IPR000477">
    <property type="entry name" value="RT_dom"/>
</dbReference>
<dbReference type="Gene3D" id="2.40.70.10">
    <property type="entry name" value="Acid Proteases"/>
    <property type="match status" value="1"/>
</dbReference>
<sequence>MRDDDDATSNPPVPNVATDGVTAAPDAVPPTTAPPPAQHAAPPPSPFAAPPPHPAAPPPQYHGPPPGVDPFAAMLQAQLQAQQQQQQFMMHLQQQQQAQFQAMLRQQQEFQQQILATQNQARLPPKKKGDPPRFNGQADEDVDQWIFNIEQYYCEYKSEMEDTESSTFVNTIFSNLGTVAQTWYREFIYTLRDDEIASWSVFKDKIRERFLEKDLEMKVLSKLYELHVTGISQQEYTTRFQHLLSQLKVPLPEIVKRWFYQQRLRSETSAFVSQQMPGTLDAVIECAQRYEDSRRSSVRAKPETPAKNNTKSTLPAGVKKDTKENANSKPSLKCDFCVTTTGHKTADCRRKKAADAAAHAAAGKQPGKAPPRPGAYLQTEAVVAQRRKDNIYCYLAGSGTINKSSVTAFIDNGASFNAVDPNAADRLGLIVTEHKKPLTITVGNNKQVIVPRRTTRFRLVLDGFPEFDTEAFVMAIPENKHVLLGMPWLEEVNPEIDWPSKTMRYRDSSVSSALRPCVRASVATIVQGSRHAAPRARRAPVDSFTTDDHEEVMLHYAKHAHCSRHGSTQVITPKQLRRMRLNDGDFFFLVQIHSEKAARQLSSDWDALKGHPAESVLLRYKDDVFVTELPATPPNRSIDVEAEIELVDTTPIVRKQFRLSDEQKDAVRAWTKEMLAAGMIRQSKSPFSSPTFCVKKAVGWRIVHDFRAINARVRVPATPVPRKEDIYDAMSKGRIFSAMDLLWGFFQVRLRGSDTPYTAFSTPDGLFEYLVTPMGLSSSPSAFNRLIQSVFRDQSAFCKAYFDDLFVFTESDSMDEHLRALDQVLARCKQQQLYVKLSKCTFCAAEIPCLGDYIGRDGIRMDPDKVRAITEWPVPRTKRDLQSFLGTCVYVLKYCADFASLAAPLTEATKGKTKHEQITLTDEQLVAFKELQTRLSSPPVLAHPDSSRPFHVKMDASDYAVGGYLFQLDDHNRERIIAYGGRKLSAAERMYPTREKELLAALHAMRMWKVYLIDRPFYINTDHRTLETCRQ</sequence>
<feature type="region of interest" description="Disordered" evidence="6">
    <location>
        <begin position="1"/>
        <end position="70"/>
    </location>
</feature>
<feature type="domain" description="Ty3 transposon capsid-like protein" evidence="9">
    <location>
        <begin position="161"/>
        <end position="292"/>
    </location>
</feature>
<evidence type="ECO:0000256" key="6">
    <source>
        <dbReference type="SAM" id="MobiDB-lite"/>
    </source>
</evidence>
<dbReference type="Pfam" id="PF13975">
    <property type="entry name" value="gag-asp_proteas"/>
    <property type="match status" value="1"/>
</dbReference>
<dbReference type="FunFam" id="3.30.70.270:FF:000020">
    <property type="entry name" value="Transposon Tf2-6 polyprotein-like Protein"/>
    <property type="match status" value="1"/>
</dbReference>
<evidence type="ECO:0008006" key="12">
    <source>
        <dbReference type="Google" id="ProtNLM"/>
    </source>
</evidence>
<dbReference type="Pfam" id="PF17919">
    <property type="entry name" value="RT_RNaseH_2"/>
    <property type="match status" value="1"/>
</dbReference>
<feature type="compositionally biased region" description="Basic and acidic residues" evidence="6">
    <location>
        <begin position="294"/>
        <end position="304"/>
    </location>
</feature>